<keyword evidence="1" id="KW-0732">Signal</keyword>
<feature type="signal peptide" evidence="1">
    <location>
        <begin position="1"/>
        <end position="20"/>
    </location>
</feature>
<protein>
    <submittedName>
        <fullName evidence="2">G-type lysozyme inhibitor</fullName>
    </submittedName>
</protein>
<dbReference type="AlphaFoldDB" id="A0A4S2CVQ7"/>
<dbReference type="RefSeq" id="WP_136005912.1">
    <property type="nucleotide sequence ID" value="NZ_SRYW01000012.1"/>
</dbReference>
<dbReference type="EMBL" id="SRYW01000012">
    <property type="protein sequence ID" value="TGY33039.1"/>
    <property type="molecule type" value="Genomic_DNA"/>
</dbReference>
<feature type="chain" id="PRO_5020684747" evidence="1">
    <location>
        <begin position="21"/>
        <end position="136"/>
    </location>
</feature>
<reference evidence="2 3" key="1">
    <citation type="submission" date="2019-04" db="EMBL/GenBank/DDBJ databases">
        <title>Microbes associate with the intestines of laboratory mice.</title>
        <authorList>
            <person name="Navarre W."/>
            <person name="Wong E."/>
            <person name="Huang K."/>
            <person name="Tropini C."/>
            <person name="Ng K."/>
            <person name="Yu B."/>
        </authorList>
    </citation>
    <scope>NUCLEOTIDE SEQUENCE [LARGE SCALE GENOMIC DNA]</scope>
    <source>
        <strain evidence="2 3">NM62_B4-13</strain>
    </source>
</reference>
<organism evidence="2 3">
    <name type="scientific">Stenotrophomonas maltophilia</name>
    <name type="common">Pseudomonas maltophilia</name>
    <name type="synonym">Xanthomonas maltophilia</name>
    <dbReference type="NCBI Taxonomy" id="40324"/>
    <lineage>
        <taxon>Bacteria</taxon>
        <taxon>Pseudomonadati</taxon>
        <taxon>Pseudomonadota</taxon>
        <taxon>Gammaproteobacteria</taxon>
        <taxon>Lysobacterales</taxon>
        <taxon>Lysobacteraceae</taxon>
        <taxon>Stenotrophomonas</taxon>
        <taxon>Stenotrophomonas maltophilia group</taxon>
    </lineage>
</organism>
<accession>A0A4S2CVQ7</accession>
<evidence type="ECO:0000256" key="1">
    <source>
        <dbReference type="SAM" id="SignalP"/>
    </source>
</evidence>
<gene>
    <name evidence="2" type="ORF">E5352_13990</name>
</gene>
<dbReference type="Gene3D" id="2.60.120.380">
    <property type="match status" value="1"/>
</dbReference>
<evidence type="ECO:0000313" key="2">
    <source>
        <dbReference type="EMBL" id="TGY33039.1"/>
    </source>
</evidence>
<comment type="caution">
    <text evidence="2">The sequence shown here is derived from an EMBL/GenBank/DDBJ whole genome shotgun (WGS) entry which is preliminary data.</text>
</comment>
<sequence>MTALRLLALATLLAAAPLSAQPTSAPTATPIHFAKGASSATLKGRFTGRDDARYALVAKAGQTMTVSIAGSSNANFNVFAPGKQPGSAEALGQGSVGMPWRGALPASGSYTVQVYQMRASGRRGETVPFTLTVGVR</sequence>
<name>A0A4S2CVQ7_STEMA</name>
<dbReference type="Proteomes" id="UP000306631">
    <property type="component" value="Unassembled WGS sequence"/>
</dbReference>
<proteinExistence type="predicted"/>
<dbReference type="OrthoDB" id="964913at2"/>
<evidence type="ECO:0000313" key="3">
    <source>
        <dbReference type="Proteomes" id="UP000306631"/>
    </source>
</evidence>